<dbReference type="Proteomes" id="UP001157974">
    <property type="component" value="Unassembled WGS sequence"/>
</dbReference>
<evidence type="ECO:0008006" key="4">
    <source>
        <dbReference type="Google" id="ProtNLM"/>
    </source>
</evidence>
<gene>
    <name evidence="2" type="ORF">NDN08_007790</name>
</gene>
<feature type="transmembrane region" description="Helical" evidence="1">
    <location>
        <begin position="164"/>
        <end position="182"/>
    </location>
</feature>
<feature type="transmembrane region" description="Helical" evidence="1">
    <location>
        <begin position="118"/>
        <end position="144"/>
    </location>
</feature>
<comment type="caution">
    <text evidence="2">The sequence shown here is derived from an EMBL/GenBank/DDBJ whole genome shotgun (WGS) entry which is preliminary data.</text>
</comment>
<name>A0AAV8UYJ5_9RHOD</name>
<evidence type="ECO:0000313" key="2">
    <source>
        <dbReference type="EMBL" id="KAJ8907683.1"/>
    </source>
</evidence>
<keyword evidence="1" id="KW-1133">Transmembrane helix</keyword>
<keyword evidence="3" id="KW-1185">Reference proteome</keyword>
<feature type="transmembrane region" description="Helical" evidence="1">
    <location>
        <begin position="45"/>
        <end position="65"/>
    </location>
</feature>
<evidence type="ECO:0000313" key="3">
    <source>
        <dbReference type="Proteomes" id="UP001157974"/>
    </source>
</evidence>
<organism evidence="2 3">
    <name type="scientific">Rhodosorus marinus</name>
    <dbReference type="NCBI Taxonomy" id="101924"/>
    <lineage>
        <taxon>Eukaryota</taxon>
        <taxon>Rhodophyta</taxon>
        <taxon>Stylonematophyceae</taxon>
        <taxon>Stylonematales</taxon>
        <taxon>Stylonemataceae</taxon>
        <taxon>Rhodosorus</taxon>
    </lineage>
</organism>
<evidence type="ECO:0000256" key="1">
    <source>
        <dbReference type="SAM" id="Phobius"/>
    </source>
</evidence>
<feature type="transmembrane region" description="Helical" evidence="1">
    <location>
        <begin position="6"/>
        <end position="24"/>
    </location>
</feature>
<protein>
    <recommendedName>
        <fullName evidence="4">CPBP family intramembrane metalloprotease</fullName>
    </recommendedName>
</protein>
<keyword evidence="1" id="KW-0812">Transmembrane</keyword>
<dbReference type="EMBL" id="JAMWBK010000002">
    <property type="protein sequence ID" value="KAJ8907683.1"/>
    <property type="molecule type" value="Genomic_DNA"/>
</dbReference>
<keyword evidence="1" id="KW-0472">Membrane</keyword>
<dbReference type="AlphaFoldDB" id="A0AAV8UYJ5"/>
<reference evidence="2 3" key="1">
    <citation type="journal article" date="2023" name="Nat. Commun.">
        <title>Origin of minicircular mitochondrial genomes in red algae.</title>
        <authorList>
            <person name="Lee Y."/>
            <person name="Cho C.H."/>
            <person name="Lee Y.M."/>
            <person name="Park S.I."/>
            <person name="Yang J.H."/>
            <person name="West J.A."/>
            <person name="Bhattacharya D."/>
            <person name="Yoon H.S."/>
        </authorList>
    </citation>
    <scope>NUCLEOTIDE SEQUENCE [LARGE SCALE GENOMIC DNA]</scope>
    <source>
        <strain evidence="2 3">CCMP1338</strain>
        <tissue evidence="2">Whole cell</tissue>
    </source>
</reference>
<accession>A0AAV8UYJ5</accession>
<sequence>MAPFWRNIFIYHVICAGVGWRFGYLPRVFKEIVSLPMLKAAPLKTLFGGFAAMGFSAAVTLAANVPYSKAVERGGRKPSWPATALFALSNGVFESFAFLASFDCGVQLMSKFTSNRYWLFNAGLMLCTVYNGFIHALFWVRYGLPPHIKKPNANLPKDRGPPKFLQGFLAMLASWLLVYYRYENVTMFIGLHVVADTCLAHLIALPQPTETSQ</sequence>
<proteinExistence type="predicted"/>